<evidence type="ECO:0000313" key="2">
    <source>
        <dbReference type="Proteomes" id="UP000256621"/>
    </source>
</evidence>
<dbReference type="Proteomes" id="UP000256621">
    <property type="component" value="Chromosome"/>
</dbReference>
<sequence>MHVDTIAVRIGCRRHELTFPLYNPCFTHGVQRLQWHVVAQRGHHGTTPPIQNSVAIPTAYRLCGG</sequence>
<gene>
    <name evidence="1" type="ORF">DXN06_09270</name>
</gene>
<organism evidence="1 2">
    <name type="scientific">Cutibacterium acnes</name>
    <name type="common">Propionibacterium acnes</name>
    <dbReference type="NCBI Taxonomy" id="1747"/>
    <lineage>
        <taxon>Bacteria</taxon>
        <taxon>Bacillati</taxon>
        <taxon>Actinomycetota</taxon>
        <taxon>Actinomycetes</taxon>
        <taxon>Propionibacteriales</taxon>
        <taxon>Propionibacteriaceae</taxon>
        <taxon>Cutibacterium</taxon>
    </lineage>
</organism>
<name>A0AAD0QNT4_CUTAC</name>
<proteinExistence type="predicted"/>
<evidence type="ECO:0000313" key="1">
    <source>
        <dbReference type="EMBL" id="AXM08068.1"/>
    </source>
</evidence>
<dbReference type="EMBL" id="CP031442">
    <property type="protein sequence ID" value="AXM08068.1"/>
    <property type="molecule type" value="Genomic_DNA"/>
</dbReference>
<reference evidence="1 2" key="1">
    <citation type="submission" date="2018-08" db="EMBL/GenBank/DDBJ databases">
        <title>Genome sequencing of Cutibacterium acnes KCOM 1315.</title>
        <authorList>
            <person name="Kook J.-K."/>
            <person name="Park S.-N."/>
            <person name="Lim Y.K."/>
        </authorList>
    </citation>
    <scope>NUCLEOTIDE SEQUENCE [LARGE SCALE GENOMIC DNA]</scope>
    <source>
        <strain evidence="1 2">KCOM 1315</strain>
    </source>
</reference>
<accession>A0AAD0QNT4</accession>
<protein>
    <submittedName>
        <fullName evidence="1">Uncharacterized protein</fullName>
    </submittedName>
</protein>
<dbReference type="AlphaFoldDB" id="A0AAD0QNT4"/>